<evidence type="ECO:0000259" key="1">
    <source>
        <dbReference type="SMART" id="SM00923"/>
    </source>
</evidence>
<dbReference type="InterPro" id="IPR005153">
    <property type="entry name" value="MbtH-like_dom"/>
</dbReference>
<dbReference type="SUPFAM" id="SSF160582">
    <property type="entry name" value="MbtH-like"/>
    <property type="match status" value="1"/>
</dbReference>
<dbReference type="InterPro" id="IPR037407">
    <property type="entry name" value="MLP_fam"/>
</dbReference>
<reference evidence="3" key="1">
    <citation type="journal article" date="2019" name="Int. J. Syst. Evol. Microbiol.">
        <title>The Global Catalogue of Microorganisms (GCM) 10K type strain sequencing project: providing services to taxonomists for standard genome sequencing and annotation.</title>
        <authorList>
            <consortium name="The Broad Institute Genomics Platform"/>
            <consortium name="The Broad Institute Genome Sequencing Center for Infectious Disease"/>
            <person name="Wu L."/>
            <person name="Ma J."/>
        </authorList>
    </citation>
    <scope>NUCLEOTIDE SEQUENCE [LARGE SCALE GENOMIC DNA]</scope>
    <source>
        <strain evidence="3">JCM 3115</strain>
    </source>
</reference>
<sequence length="59" mass="6892">MSFLVVLNDEEQYSVWPAGRELPDGWRAEGFEGTREDCLAHIEKVWTDMRPLSLRRARA</sequence>
<dbReference type="Gene3D" id="3.90.820.10">
    <property type="entry name" value="Structural Genomics, Unknown Function 30-nov-00 1gh9 Mol_id"/>
    <property type="match status" value="1"/>
</dbReference>
<accession>A0ABQ2QM28</accession>
<dbReference type="PANTHER" id="PTHR38444">
    <property type="entry name" value="ENTEROBACTIN BIOSYNTHESIS PROTEIN YBDZ"/>
    <property type="match status" value="1"/>
</dbReference>
<feature type="domain" description="MbtH-like" evidence="1">
    <location>
        <begin position="2"/>
        <end position="44"/>
    </location>
</feature>
<dbReference type="PANTHER" id="PTHR38444:SF1">
    <property type="entry name" value="ENTEROBACTIN BIOSYNTHESIS PROTEIN YBDZ"/>
    <property type="match status" value="1"/>
</dbReference>
<dbReference type="Pfam" id="PF03621">
    <property type="entry name" value="MbtH"/>
    <property type="match status" value="1"/>
</dbReference>
<dbReference type="InterPro" id="IPR038020">
    <property type="entry name" value="MbtH-like_sf"/>
</dbReference>
<dbReference type="SMART" id="SM00923">
    <property type="entry name" value="MbtH"/>
    <property type="match status" value="1"/>
</dbReference>
<protein>
    <submittedName>
        <fullName evidence="2">MbtH protein</fullName>
    </submittedName>
</protein>
<name>A0ABQ2QM28_9ACTN</name>
<gene>
    <name evidence="2" type="primary">mbtH</name>
    <name evidence="2" type="ORF">GCM10010140_12330</name>
</gene>
<evidence type="ECO:0000313" key="2">
    <source>
        <dbReference type="EMBL" id="GGP84725.1"/>
    </source>
</evidence>
<comment type="caution">
    <text evidence="2">The sequence shown here is derived from an EMBL/GenBank/DDBJ whole genome shotgun (WGS) entry which is preliminary data.</text>
</comment>
<organism evidence="2 3">
    <name type="scientific">Streptosporangium pseudovulgare</name>
    <dbReference type="NCBI Taxonomy" id="35765"/>
    <lineage>
        <taxon>Bacteria</taxon>
        <taxon>Bacillati</taxon>
        <taxon>Actinomycetota</taxon>
        <taxon>Actinomycetes</taxon>
        <taxon>Streptosporangiales</taxon>
        <taxon>Streptosporangiaceae</taxon>
        <taxon>Streptosporangium</taxon>
    </lineage>
</organism>
<dbReference type="Proteomes" id="UP000611554">
    <property type="component" value="Unassembled WGS sequence"/>
</dbReference>
<dbReference type="EMBL" id="BMQJ01000002">
    <property type="protein sequence ID" value="GGP84725.1"/>
    <property type="molecule type" value="Genomic_DNA"/>
</dbReference>
<evidence type="ECO:0000313" key="3">
    <source>
        <dbReference type="Proteomes" id="UP000611554"/>
    </source>
</evidence>
<keyword evidence="3" id="KW-1185">Reference proteome</keyword>
<proteinExistence type="predicted"/>
<dbReference type="RefSeq" id="WP_189245447.1">
    <property type="nucleotide sequence ID" value="NZ_BMQJ01000002.1"/>
</dbReference>